<keyword evidence="1" id="KW-0812">Transmembrane</keyword>
<protein>
    <submittedName>
        <fullName evidence="2">Uncharacterized protein</fullName>
    </submittedName>
</protein>
<sequence>MPSLKPEKIDISGEYPCPCGRKGLLVPITLTEAFGCDRCHQIFAVEEDGYGIEQLSSHYPSKRCWRWIGDRWHITRTKTDSLPLLLVISTAVIIIGFSMVLSSSGIMNVLLWGIVLLVILVLVKVAWLVWRR</sequence>
<dbReference type="OrthoDB" id="512887at2"/>
<evidence type="ECO:0000256" key="1">
    <source>
        <dbReference type="SAM" id="Phobius"/>
    </source>
</evidence>
<dbReference type="Proteomes" id="UP000238762">
    <property type="component" value="Unassembled WGS sequence"/>
</dbReference>
<evidence type="ECO:0000313" key="2">
    <source>
        <dbReference type="EMBL" id="PSB02553.1"/>
    </source>
</evidence>
<evidence type="ECO:0000313" key="3">
    <source>
        <dbReference type="Proteomes" id="UP000238762"/>
    </source>
</evidence>
<name>A0A2T1C357_9CYAN</name>
<keyword evidence="1" id="KW-1133">Transmembrane helix</keyword>
<comment type="caution">
    <text evidence="2">The sequence shown here is derived from an EMBL/GenBank/DDBJ whole genome shotgun (WGS) entry which is preliminary data.</text>
</comment>
<keyword evidence="3" id="KW-1185">Reference proteome</keyword>
<feature type="transmembrane region" description="Helical" evidence="1">
    <location>
        <begin position="82"/>
        <end position="103"/>
    </location>
</feature>
<proteinExistence type="predicted"/>
<dbReference type="AlphaFoldDB" id="A0A2T1C357"/>
<gene>
    <name evidence="2" type="ORF">C7B64_12545</name>
</gene>
<reference evidence="2 3" key="2">
    <citation type="submission" date="2018-03" db="EMBL/GenBank/DDBJ databases">
        <title>The ancient ancestry and fast evolution of plastids.</title>
        <authorList>
            <person name="Moore K.R."/>
            <person name="Magnabosco C."/>
            <person name="Momper L."/>
            <person name="Gold D.A."/>
            <person name="Bosak T."/>
            <person name="Fournier G.P."/>
        </authorList>
    </citation>
    <scope>NUCLEOTIDE SEQUENCE [LARGE SCALE GENOMIC DNA]</scope>
    <source>
        <strain evidence="2 3">CCAP 1448/3</strain>
    </source>
</reference>
<dbReference type="EMBL" id="PVWJ01000056">
    <property type="protein sequence ID" value="PSB02553.1"/>
    <property type="molecule type" value="Genomic_DNA"/>
</dbReference>
<organism evidence="2 3">
    <name type="scientific">Merismopedia glauca CCAP 1448/3</name>
    <dbReference type="NCBI Taxonomy" id="1296344"/>
    <lineage>
        <taxon>Bacteria</taxon>
        <taxon>Bacillati</taxon>
        <taxon>Cyanobacteriota</taxon>
        <taxon>Cyanophyceae</taxon>
        <taxon>Synechococcales</taxon>
        <taxon>Merismopediaceae</taxon>
        <taxon>Merismopedia</taxon>
    </lineage>
</organism>
<reference evidence="2 3" key="1">
    <citation type="submission" date="2018-02" db="EMBL/GenBank/DDBJ databases">
        <authorList>
            <person name="Cohen D.B."/>
            <person name="Kent A.D."/>
        </authorList>
    </citation>
    <scope>NUCLEOTIDE SEQUENCE [LARGE SCALE GENOMIC DNA]</scope>
    <source>
        <strain evidence="2 3">CCAP 1448/3</strain>
    </source>
</reference>
<accession>A0A2T1C357</accession>
<keyword evidence="1" id="KW-0472">Membrane</keyword>
<feature type="transmembrane region" description="Helical" evidence="1">
    <location>
        <begin position="109"/>
        <end position="130"/>
    </location>
</feature>
<dbReference type="RefSeq" id="WP_106288998.1">
    <property type="nucleotide sequence ID" value="NZ_CAWNTC010000054.1"/>
</dbReference>